<name>A0A7K0K2R6_9ACTO</name>
<dbReference type="InterPro" id="IPR007421">
    <property type="entry name" value="Schlafen_AlbA_2_dom"/>
</dbReference>
<evidence type="ECO:0000313" key="2">
    <source>
        <dbReference type="EMBL" id="MST49777.1"/>
    </source>
</evidence>
<accession>A0A7K0K2R6</accession>
<dbReference type="Pfam" id="PF04326">
    <property type="entry name" value="SLFN_AlbA_2"/>
    <property type="match status" value="1"/>
</dbReference>
<dbReference type="GO" id="GO:0005524">
    <property type="term" value="F:ATP binding"/>
    <property type="evidence" value="ECO:0007669"/>
    <property type="project" value="UniProtKB-KW"/>
</dbReference>
<dbReference type="EMBL" id="VUMY01000009">
    <property type="protein sequence ID" value="MST49777.1"/>
    <property type="molecule type" value="Genomic_DNA"/>
</dbReference>
<dbReference type="Gene3D" id="3.30.950.30">
    <property type="entry name" value="Schlafen, AAA domain"/>
    <property type="match status" value="1"/>
</dbReference>
<keyword evidence="2" id="KW-0547">Nucleotide-binding</keyword>
<dbReference type="AlphaFoldDB" id="A0A7K0K2R6"/>
<gene>
    <name evidence="2" type="ORF">FYJ63_05940</name>
</gene>
<evidence type="ECO:0000259" key="1">
    <source>
        <dbReference type="Pfam" id="PF04326"/>
    </source>
</evidence>
<sequence length="359" mass="40669">MDHDQEVKKILAGRTSAGTIRSRESNTVEFKQSFNKGSTAAYAKTMAAYANNSGGYIIFGVTDSPRKIIGLKNDNFENLKQEVFTDAINSLFSPAIEWEMGMIVLDEEKEDDNGIIVTEQKKIGWIYAIESDVKPVIAQKDNSSESITAGDVFYRYRARNGKIKPAEMERIIADRINRERENLLRVLEVIRKSGTANLGIVNYSDGKFSTPYGVDVAFDRKLVTQVLKKAKFIKEGSFNETDGIPVIKVTGNIDLAEEVPVPEGNPDDTHPYIQKQMAEILGISTQDLYALIWYFKMKESKKYHLEITVSKSSKTHKFSNFALEFLQEKLNELSVNEAEFEKIRMAYKNRNKQEEKSNG</sequence>
<organism evidence="2 3">
    <name type="scientific">Mobiluncus porci</name>
    <dbReference type="NCBI Taxonomy" id="2652278"/>
    <lineage>
        <taxon>Bacteria</taxon>
        <taxon>Bacillati</taxon>
        <taxon>Actinomycetota</taxon>
        <taxon>Actinomycetes</taxon>
        <taxon>Actinomycetales</taxon>
        <taxon>Actinomycetaceae</taxon>
        <taxon>Mobiluncus</taxon>
    </lineage>
</organism>
<proteinExistence type="predicted"/>
<evidence type="ECO:0000313" key="3">
    <source>
        <dbReference type="Proteomes" id="UP000442535"/>
    </source>
</evidence>
<dbReference type="RefSeq" id="WP_338106852.1">
    <property type="nucleotide sequence ID" value="NZ_VUMY01000009.1"/>
</dbReference>
<dbReference type="Proteomes" id="UP000442535">
    <property type="component" value="Unassembled WGS sequence"/>
</dbReference>
<protein>
    <submittedName>
        <fullName evidence="2">ATP-binding protein</fullName>
    </submittedName>
</protein>
<dbReference type="InterPro" id="IPR038461">
    <property type="entry name" value="Schlafen_AlbA_2_dom_sf"/>
</dbReference>
<comment type="caution">
    <text evidence="2">The sequence shown here is derived from an EMBL/GenBank/DDBJ whole genome shotgun (WGS) entry which is preliminary data.</text>
</comment>
<keyword evidence="3" id="KW-1185">Reference proteome</keyword>
<feature type="domain" description="Schlafen AlbA-2" evidence="1">
    <location>
        <begin position="24"/>
        <end position="162"/>
    </location>
</feature>
<reference evidence="2 3" key="1">
    <citation type="submission" date="2019-08" db="EMBL/GenBank/DDBJ databases">
        <title>In-depth cultivation of the pig gut microbiome towards novel bacterial diversity and tailored functional studies.</title>
        <authorList>
            <person name="Wylensek D."/>
            <person name="Hitch T.C.A."/>
            <person name="Clavel T."/>
        </authorList>
    </citation>
    <scope>NUCLEOTIDE SEQUENCE [LARGE SCALE GENOMIC DNA]</scope>
    <source>
        <strain evidence="2 3">RF-GAM-744-WT-7</strain>
    </source>
</reference>
<keyword evidence="2" id="KW-0067">ATP-binding</keyword>